<evidence type="ECO:0000256" key="4">
    <source>
        <dbReference type="ARBA" id="ARBA00023136"/>
    </source>
</evidence>
<comment type="subcellular location">
    <subcellularLocation>
        <location evidence="1">Endomembrane system</location>
        <topology evidence="1">Multi-pass membrane protein</topology>
    </subcellularLocation>
</comment>
<name>A0ABT8WUK2_9FLAO</name>
<organism evidence="7 8">
    <name type="scientific">Flavivirga jejuensis</name>
    <dbReference type="NCBI Taxonomy" id="870487"/>
    <lineage>
        <taxon>Bacteria</taxon>
        <taxon>Pseudomonadati</taxon>
        <taxon>Bacteroidota</taxon>
        <taxon>Flavobacteriia</taxon>
        <taxon>Flavobacteriales</taxon>
        <taxon>Flavobacteriaceae</taxon>
        <taxon>Flavivirga</taxon>
    </lineage>
</organism>
<evidence type="ECO:0000313" key="7">
    <source>
        <dbReference type="EMBL" id="MDO5976659.1"/>
    </source>
</evidence>
<dbReference type="InterPro" id="IPR052964">
    <property type="entry name" value="Sporulation_signal_mat"/>
</dbReference>
<dbReference type="RefSeq" id="WP_303303972.1">
    <property type="nucleotide sequence ID" value="NZ_BAABDA010000007.1"/>
</dbReference>
<feature type="transmembrane region" description="Helical" evidence="5">
    <location>
        <begin position="108"/>
        <end position="129"/>
    </location>
</feature>
<evidence type="ECO:0000256" key="2">
    <source>
        <dbReference type="ARBA" id="ARBA00022692"/>
    </source>
</evidence>
<feature type="transmembrane region" description="Helical" evidence="5">
    <location>
        <begin position="234"/>
        <end position="250"/>
    </location>
</feature>
<evidence type="ECO:0000313" key="8">
    <source>
        <dbReference type="Proteomes" id="UP001176806"/>
    </source>
</evidence>
<keyword evidence="3 5" id="KW-1133">Transmembrane helix</keyword>
<sequence>MRLLRFVDRLYDKKISSKGLAIFRICFALNLFFEVNRIFRYRHLYFDTVPYLNESHIDYTIPFLIWMVVLLFIVFGAFTRLMTTFNYLFVFWVFNAVGVYEYHMDYVYLGVSLVIIFTPLSRSISIDNLRRKIKHSNSVQLYKPVETTSVLNYFIIVFVGIALVYFGSIFYKFQSLAWMNGLGIWLPASIPQVTILNDQWILNQEYFIKFLGYFVLVFEIIFPIVFFIKKIRPYFLLAGLGLHIGIFFEFPIPYFALGYIAIYLLMVPVGLWQIIIEKIAYKKSKLQLFYNAECRFCLSMKICISHFDIFKAIDFIRIQENTSKQNISRTFYAIDKKGKQFLGNNAYKKVTSLIPFFYPIALLAYIPGVFNLLKFLFKLIISDNSDLEKFTKPSRSLITNTNRNISDDDILYKSISYRSFKIRTAKVVFVALLFFQFSVSFSFPFSESIVIKAVKANSSLEKPIKKLKNYKDKVLNKNIRRFFGITGHGVFIDSHYKGFNKVFNISYQGELLPLYDQEGMPDYYLKGGIWANYNFRVNGPYVLDKLDVLKSGLIRYASFWAHKNGIDLNTAEFKVHMKDVNLTFEWKENFLKENLSNPWKEAGTIKWKGNKAKVVLKDIDQ</sequence>
<feature type="transmembrane region" description="Helical" evidence="5">
    <location>
        <begin position="85"/>
        <end position="102"/>
    </location>
</feature>
<feature type="transmembrane region" description="Helical" evidence="5">
    <location>
        <begin position="256"/>
        <end position="276"/>
    </location>
</feature>
<dbReference type="SMART" id="SM00752">
    <property type="entry name" value="HTTM"/>
    <property type="match status" value="1"/>
</dbReference>
<protein>
    <recommendedName>
        <fullName evidence="6">HTTM-like domain-containing protein</fullName>
    </recommendedName>
</protein>
<gene>
    <name evidence="7" type="ORF">Q4Q40_20850</name>
</gene>
<dbReference type="PANTHER" id="PTHR39535">
    <property type="entry name" value="SPORULATION-DELAYING PROTEIN SDPB"/>
    <property type="match status" value="1"/>
</dbReference>
<feature type="transmembrane region" description="Helical" evidence="5">
    <location>
        <begin position="21"/>
        <end position="39"/>
    </location>
</feature>
<feature type="transmembrane region" description="Helical" evidence="5">
    <location>
        <begin position="356"/>
        <end position="377"/>
    </location>
</feature>
<reference evidence="7" key="1">
    <citation type="submission" date="2023-07" db="EMBL/GenBank/DDBJ databases">
        <title>Two novel species in the genus Flavivirga.</title>
        <authorList>
            <person name="Kwon K."/>
        </authorList>
    </citation>
    <scope>NUCLEOTIDE SEQUENCE</scope>
    <source>
        <strain evidence="7">KACC 14158</strain>
    </source>
</reference>
<dbReference type="InterPro" id="IPR011020">
    <property type="entry name" value="HTTM-like"/>
</dbReference>
<feature type="transmembrane region" description="Helical" evidence="5">
    <location>
        <begin position="150"/>
        <end position="171"/>
    </location>
</feature>
<evidence type="ECO:0000256" key="1">
    <source>
        <dbReference type="ARBA" id="ARBA00004127"/>
    </source>
</evidence>
<dbReference type="EMBL" id="JAUOEL010000008">
    <property type="protein sequence ID" value="MDO5976659.1"/>
    <property type="molecule type" value="Genomic_DNA"/>
</dbReference>
<keyword evidence="2 5" id="KW-0812">Transmembrane</keyword>
<comment type="caution">
    <text evidence="7">The sequence shown here is derived from an EMBL/GenBank/DDBJ whole genome shotgun (WGS) entry which is preliminary data.</text>
</comment>
<keyword evidence="8" id="KW-1185">Reference proteome</keyword>
<evidence type="ECO:0000259" key="6">
    <source>
        <dbReference type="SMART" id="SM00752"/>
    </source>
</evidence>
<feature type="transmembrane region" description="Helical" evidence="5">
    <location>
        <begin position="59"/>
        <end position="78"/>
    </location>
</feature>
<evidence type="ECO:0000256" key="5">
    <source>
        <dbReference type="SAM" id="Phobius"/>
    </source>
</evidence>
<dbReference type="Proteomes" id="UP001176806">
    <property type="component" value="Unassembled WGS sequence"/>
</dbReference>
<dbReference type="PANTHER" id="PTHR39535:SF2">
    <property type="entry name" value="HTTM DOMAIN-CONTAINING PROTEIN"/>
    <property type="match status" value="1"/>
</dbReference>
<evidence type="ECO:0000256" key="3">
    <source>
        <dbReference type="ARBA" id="ARBA00022989"/>
    </source>
</evidence>
<feature type="domain" description="HTTM-like" evidence="6">
    <location>
        <begin position="12"/>
        <end position="271"/>
    </location>
</feature>
<accession>A0ABT8WUK2</accession>
<proteinExistence type="predicted"/>
<feature type="transmembrane region" description="Helical" evidence="5">
    <location>
        <begin position="206"/>
        <end position="227"/>
    </location>
</feature>
<keyword evidence="4 5" id="KW-0472">Membrane</keyword>